<dbReference type="EMBL" id="LVZM01015712">
    <property type="protein sequence ID" value="OUC43248.1"/>
    <property type="molecule type" value="Genomic_DNA"/>
</dbReference>
<protein>
    <submittedName>
        <fullName evidence="1">Uncharacterized protein</fullName>
    </submittedName>
</protein>
<evidence type="ECO:0000313" key="2">
    <source>
        <dbReference type="Proteomes" id="UP000243006"/>
    </source>
</evidence>
<name>A0A1Y3EJE1_9BILA</name>
<dbReference type="Proteomes" id="UP000243006">
    <property type="component" value="Unassembled WGS sequence"/>
</dbReference>
<sequence length="77" mass="8746">MNHLAAAAATTSWHHQLLVHYITRHSSPLSDSEVCKIDWIFDDKTTEFGLAQAQAVCVCVVSVRFDQRFSIRAIMRN</sequence>
<comment type="caution">
    <text evidence="1">The sequence shown here is derived from an EMBL/GenBank/DDBJ whole genome shotgun (WGS) entry which is preliminary data.</text>
</comment>
<accession>A0A1Y3EJE1</accession>
<proteinExistence type="predicted"/>
<evidence type="ECO:0000313" key="1">
    <source>
        <dbReference type="EMBL" id="OUC43248.1"/>
    </source>
</evidence>
<dbReference type="AlphaFoldDB" id="A0A1Y3EJE1"/>
<gene>
    <name evidence="1" type="ORF">D917_09879</name>
</gene>
<reference evidence="1 2" key="1">
    <citation type="submission" date="2015-04" db="EMBL/GenBank/DDBJ databases">
        <title>Draft genome of the roundworm Trichinella nativa.</title>
        <authorList>
            <person name="Mitreva M."/>
        </authorList>
    </citation>
    <scope>NUCLEOTIDE SEQUENCE [LARGE SCALE GENOMIC DNA]</scope>
    <source>
        <strain evidence="1 2">ISS45</strain>
    </source>
</reference>
<organism evidence="1 2">
    <name type="scientific">Trichinella nativa</name>
    <dbReference type="NCBI Taxonomy" id="6335"/>
    <lineage>
        <taxon>Eukaryota</taxon>
        <taxon>Metazoa</taxon>
        <taxon>Ecdysozoa</taxon>
        <taxon>Nematoda</taxon>
        <taxon>Enoplea</taxon>
        <taxon>Dorylaimia</taxon>
        <taxon>Trichinellida</taxon>
        <taxon>Trichinellidae</taxon>
        <taxon>Trichinella</taxon>
    </lineage>
</organism>